<proteinExistence type="predicted"/>
<organism evidence="1 2">
    <name type="scientific">Streptomyces ziwulingensis</name>
    <dbReference type="NCBI Taxonomy" id="1045501"/>
    <lineage>
        <taxon>Bacteria</taxon>
        <taxon>Bacillati</taxon>
        <taxon>Actinomycetota</taxon>
        <taxon>Actinomycetes</taxon>
        <taxon>Kitasatosporales</taxon>
        <taxon>Streptomycetaceae</taxon>
        <taxon>Streptomyces</taxon>
    </lineage>
</organism>
<reference evidence="2" key="1">
    <citation type="journal article" date="2019" name="Int. J. Syst. Evol. Microbiol.">
        <title>The Global Catalogue of Microorganisms (GCM) 10K type strain sequencing project: providing services to taxonomists for standard genome sequencing and annotation.</title>
        <authorList>
            <consortium name="The Broad Institute Genomics Platform"/>
            <consortium name="The Broad Institute Genome Sequencing Center for Infectious Disease"/>
            <person name="Wu L."/>
            <person name="Ma J."/>
        </authorList>
    </citation>
    <scope>NUCLEOTIDE SEQUENCE [LARGE SCALE GENOMIC DNA]</scope>
    <source>
        <strain evidence="2">JCM 18081</strain>
    </source>
</reference>
<keyword evidence="2" id="KW-1185">Reference proteome</keyword>
<sequence length="105" mass="10490">MAESFGEHVDGKLGAAFLGGDTPGAEQGGGHRCPAEELRDQKAEAAGDDLSVAEGDADVGVLAQACDVADGVAVAAGGEGVVLAPQFLVGLHDLDRVRHVASLVQ</sequence>
<dbReference type="EMBL" id="BAABIG010000001">
    <property type="protein sequence ID" value="GAA4781755.1"/>
    <property type="molecule type" value="Genomic_DNA"/>
</dbReference>
<comment type="caution">
    <text evidence="1">The sequence shown here is derived from an EMBL/GenBank/DDBJ whole genome shotgun (WGS) entry which is preliminary data.</text>
</comment>
<evidence type="ECO:0000313" key="2">
    <source>
        <dbReference type="Proteomes" id="UP001501265"/>
    </source>
</evidence>
<name>A0ABP9AKU5_9ACTN</name>
<accession>A0ABP9AKU5</accession>
<gene>
    <name evidence="1" type="ORF">GCM10023220_00220</name>
</gene>
<protein>
    <submittedName>
        <fullName evidence="1">Uncharacterized protein</fullName>
    </submittedName>
</protein>
<dbReference type="Proteomes" id="UP001501265">
    <property type="component" value="Unassembled WGS sequence"/>
</dbReference>
<evidence type="ECO:0000313" key="1">
    <source>
        <dbReference type="EMBL" id="GAA4781755.1"/>
    </source>
</evidence>